<comment type="caution">
    <text evidence="6">The sequence shown here is derived from an EMBL/GenBank/DDBJ whole genome shotgun (WGS) entry which is preliminary data.</text>
</comment>
<feature type="compositionally biased region" description="Basic and acidic residues" evidence="2">
    <location>
        <begin position="59"/>
        <end position="85"/>
    </location>
</feature>
<dbReference type="InterPro" id="IPR000679">
    <property type="entry name" value="Znf_GATA"/>
</dbReference>
<feature type="transmembrane region" description="Helical" evidence="3">
    <location>
        <begin position="1264"/>
        <end position="1286"/>
    </location>
</feature>
<organism evidence="6 7">
    <name type="scientific">Ephemerocybe angulata</name>
    <dbReference type="NCBI Taxonomy" id="980116"/>
    <lineage>
        <taxon>Eukaryota</taxon>
        <taxon>Fungi</taxon>
        <taxon>Dikarya</taxon>
        <taxon>Basidiomycota</taxon>
        <taxon>Agaricomycotina</taxon>
        <taxon>Agaricomycetes</taxon>
        <taxon>Agaricomycetidae</taxon>
        <taxon>Agaricales</taxon>
        <taxon>Agaricineae</taxon>
        <taxon>Psathyrellaceae</taxon>
        <taxon>Ephemerocybe</taxon>
    </lineage>
</organism>
<feature type="transmembrane region" description="Helical" evidence="3">
    <location>
        <begin position="1410"/>
        <end position="1434"/>
    </location>
</feature>
<feature type="compositionally biased region" description="Polar residues" evidence="2">
    <location>
        <begin position="304"/>
        <end position="314"/>
    </location>
</feature>
<dbReference type="Proteomes" id="UP000541558">
    <property type="component" value="Unassembled WGS sequence"/>
</dbReference>
<dbReference type="EMBL" id="JAACJK010000223">
    <property type="protein sequence ID" value="KAF5313561.1"/>
    <property type="molecule type" value="Genomic_DNA"/>
</dbReference>
<dbReference type="Gene3D" id="3.30.50.10">
    <property type="entry name" value="Erythroid Transcription Factor GATA-1, subunit A"/>
    <property type="match status" value="1"/>
</dbReference>
<feature type="compositionally biased region" description="Polar residues" evidence="2">
    <location>
        <begin position="131"/>
        <end position="142"/>
    </location>
</feature>
<keyword evidence="3" id="KW-0472">Membrane</keyword>
<feature type="region of interest" description="Disordered" evidence="2">
    <location>
        <begin position="443"/>
        <end position="478"/>
    </location>
</feature>
<feature type="compositionally biased region" description="Low complexity" evidence="2">
    <location>
        <begin position="528"/>
        <end position="537"/>
    </location>
</feature>
<feature type="region of interest" description="Disordered" evidence="2">
    <location>
        <begin position="1641"/>
        <end position="1667"/>
    </location>
</feature>
<feature type="compositionally biased region" description="Basic and acidic residues" evidence="2">
    <location>
        <begin position="180"/>
        <end position="193"/>
    </location>
</feature>
<dbReference type="OrthoDB" id="3062801at2759"/>
<gene>
    <name evidence="6" type="ORF">D9611_010191</name>
</gene>
<dbReference type="InterPro" id="IPR013088">
    <property type="entry name" value="Znf_NHR/GATA"/>
</dbReference>
<evidence type="ECO:0000313" key="6">
    <source>
        <dbReference type="EMBL" id="KAF5313561.1"/>
    </source>
</evidence>
<keyword evidence="7" id="KW-1185">Reference proteome</keyword>
<feature type="transmembrane region" description="Helical" evidence="3">
    <location>
        <begin position="1338"/>
        <end position="1358"/>
    </location>
</feature>
<accession>A0A8H5AZM2</accession>
<feature type="compositionally biased region" description="Basic and acidic residues" evidence="2">
    <location>
        <begin position="1517"/>
        <end position="1534"/>
    </location>
</feature>
<keyword evidence="3" id="KW-1133">Transmembrane helix</keyword>
<evidence type="ECO:0000259" key="4">
    <source>
        <dbReference type="PROSITE" id="PS50114"/>
    </source>
</evidence>
<feature type="region of interest" description="Disordered" evidence="2">
    <location>
        <begin position="384"/>
        <end position="429"/>
    </location>
</feature>
<dbReference type="InterPro" id="IPR014767">
    <property type="entry name" value="DAD_dom"/>
</dbReference>
<dbReference type="GO" id="GO:0006355">
    <property type="term" value="P:regulation of DNA-templated transcription"/>
    <property type="evidence" value="ECO:0007669"/>
    <property type="project" value="InterPro"/>
</dbReference>
<feature type="region of interest" description="Disordered" evidence="2">
    <location>
        <begin position="681"/>
        <end position="700"/>
    </location>
</feature>
<dbReference type="SUPFAM" id="SSF57716">
    <property type="entry name" value="Glucocorticoid receptor-like (DNA-binding domain)"/>
    <property type="match status" value="1"/>
</dbReference>
<feature type="region of interest" description="Disordered" evidence="2">
    <location>
        <begin position="225"/>
        <end position="372"/>
    </location>
</feature>
<keyword evidence="3" id="KW-0812">Transmembrane</keyword>
<dbReference type="PROSITE" id="PS51231">
    <property type="entry name" value="DAD"/>
    <property type="match status" value="1"/>
</dbReference>
<evidence type="ECO:0000256" key="2">
    <source>
        <dbReference type="SAM" id="MobiDB-lite"/>
    </source>
</evidence>
<name>A0A8H5AZM2_9AGAR</name>
<protein>
    <recommendedName>
        <fullName evidence="8">GATA-type domain-containing protein</fullName>
    </recommendedName>
</protein>
<feature type="compositionally biased region" description="Low complexity" evidence="2">
    <location>
        <begin position="12"/>
        <end position="21"/>
    </location>
</feature>
<feature type="region of interest" description="Disordered" evidence="2">
    <location>
        <begin position="126"/>
        <end position="193"/>
    </location>
</feature>
<feature type="compositionally biased region" description="Basic and acidic residues" evidence="2">
    <location>
        <begin position="723"/>
        <end position="743"/>
    </location>
</feature>
<feature type="region of interest" description="Disordered" evidence="2">
    <location>
        <begin position="59"/>
        <end position="103"/>
    </location>
</feature>
<dbReference type="PROSITE" id="PS50114">
    <property type="entry name" value="GATA_ZN_FINGER_2"/>
    <property type="match status" value="1"/>
</dbReference>
<feature type="compositionally biased region" description="Gly residues" evidence="2">
    <location>
        <begin position="255"/>
        <end position="264"/>
    </location>
</feature>
<feature type="region of interest" description="Disordered" evidence="2">
    <location>
        <begin position="1029"/>
        <end position="1058"/>
    </location>
</feature>
<evidence type="ECO:0000259" key="5">
    <source>
        <dbReference type="PROSITE" id="PS51231"/>
    </source>
</evidence>
<proteinExistence type="predicted"/>
<reference evidence="6 7" key="1">
    <citation type="journal article" date="2020" name="ISME J.">
        <title>Uncovering the hidden diversity of litter-decomposition mechanisms in mushroom-forming fungi.</title>
        <authorList>
            <person name="Floudas D."/>
            <person name="Bentzer J."/>
            <person name="Ahren D."/>
            <person name="Johansson T."/>
            <person name="Persson P."/>
            <person name="Tunlid A."/>
        </authorList>
    </citation>
    <scope>NUCLEOTIDE SEQUENCE [LARGE SCALE GENOMIC DNA]</scope>
    <source>
        <strain evidence="6 7">CBS 175.51</strain>
    </source>
</reference>
<feature type="compositionally biased region" description="Pro residues" evidence="2">
    <location>
        <begin position="1556"/>
        <end position="1572"/>
    </location>
</feature>
<feature type="region of interest" description="Disordered" evidence="2">
    <location>
        <begin position="1512"/>
        <end position="1618"/>
    </location>
</feature>
<feature type="compositionally biased region" description="Basic residues" evidence="2">
    <location>
        <begin position="390"/>
        <end position="399"/>
    </location>
</feature>
<evidence type="ECO:0000256" key="3">
    <source>
        <dbReference type="SAM" id="Phobius"/>
    </source>
</evidence>
<sequence length="1856" mass="203830">MHTSAPRRHPETATTTTNYARARARARGAVYAPVDPFKPSVALGVKKILGKTKDRTIDDIHVDRTRGERREEKGVATKPSNDHRYSTTHYQPTRPLRSTPPPQSWYSNNYRSAPAPTLVQWAEDHSRSQDAPDTTWAPQSWAQGWGHADNDTWGGRDAGDWGPPIQRRQGAGWDTPAPEGEQHDWGTRAPEREQHDWGIRAPEVEQHDWGIRVPEVEQHDWGTRVPEGEQHDWGTPFSEAKQHHWGSSYASGSGNTEGFGGGWGPSAIEGHTNVPSQPVQSKPAWRAVRKSKHPRREQGKAGGATSQAQEQTGLSGMVHPVRFSAGDSLGTIDEAASRWRTADEEDDGRRVANEPVFEHNSLGRAPSNPTQDDAAIMDSLLEKLSYGPGTRRRRRRRVRSANTRSHESPPQSPAPQTSRIPERSDTLPSVFDRFGDLSLQSRDRLKDANIPPADDDDLVLAEEPSGTSAKRCSRCNSTSTPLWRFDRTTDKPLCEACYRMPDRVKPPIPRVLQKRVRRPLPPLPPSGPRAMSPPASGDAPSNDLGGAFADDTEGTWLNDPPESGEDVLGVGIGLTKTSEGAANVQLETDSHKSQLTSVPLLFSAYVPDPILHPSNLTSDVSSGSQFVSPNESQPSRKTFVDLEPSETITKAFVPKGLLSSGLQDKQDRSEKHQEALARETGGFRASLSNVPNKPPPPQTGLLGTITVHERELKREGGVGSTLTEREREKRMAEERQRRLDEQQRQQMDQMHQASSMYGAPFGFNPMMSPMMMTGGGRMDPMMGGQPALNLMMTGGGMNPMMGYGMMPNFNLAAQQAAQAYHNAMMAFSVAGSQGGGDRGGSAAQQNPATMGQGNMGGMGGFDSCMSMNMMGMMGGMGGMNPQMGNPQMMGNPQAAQTTEVQDVNASLKMKERDAGRESREIRERDARLTEVRPRPVSQAVSEEAEDVEWGWLSSSEEKARIRGAGQPIPEKLYPAQAGVENVGLSGTAGPQGDTGKRRWLPDFMGKDSNSSRLTPNSTNVQYQVEPFRMPPPSEDGYLHPASPPPSNIRTNSSDPNRTENKVYVAHHDGNAAPVTIYHEDGTELVELPPRYQSMQQPPTQQASDTENIGSEGTTVVHEKFEPLRRPSNYPSEDPWVDDSQTSLDESDTTWIAITLSLFLDVVPRQVYLHLLLRFPALYFSRVTRIFQDANLGMGEIKRMALEAVESDLDVERGPCTSSEPSINRMLVYQGFFPQEHTGAPHSYINLRNSWQGFIDSLMREWKTLNIISVLLLSAILTILQIEAAAANPLTRFSALLSLVCAFMSLLYGCLYIIRFGTMRKTHKAAEWANESERSSTSIFWNVWVMLAMPAVWLGWSVALDFFKPSSYSDEHHMNRSMILYLVCVMSFVWQTGTVSDRVPASLLAGDLEVLVPRIIISAVLGLGFVYLVLIALTFRRYSDPMEVAWQERIRGWIAEKAAESSGCSPPCTNDVVDHKGQKPIVSMAKQDLAKGTTPPPAMASYGAASYADTKAATTKRGAPELDAQKSVEKPKPKTVEPTVAKGIQSHKKRLQRPDGDPGPPPITIQPPPPSNPPFHGARLSSKPAPLLKGAQLSAQESISVRSLSPPEEAAAPPPPHLPPSLWNPFTSLVQLPEHDLLEVTNNVEKHPGIKAATQPSKDEDHDESSPGLSMTILAKVPDDEVGSEAMEEVIRFDGMSIRPPHDPEDPLSGISHVPIPSRLLEGGMSNESWDSFCKEIDFCTTWPNSKVCVELVRCIERWNFRFSEFNTFAALIAIVPKQQSLAPEKTFSLTGYGVWFGSSQPPTINLNAPEGTALVHWHRPADDCITIPFLKSLPRIVIQPGPGLGRGRGGSGMAMC</sequence>
<feature type="domain" description="GATA-type" evidence="4">
    <location>
        <begin position="466"/>
        <end position="497"/>
    </location>
</feature>
<keyword evidence="1" id="KW-0862">Zinc</keyword>
<dbReference type="GO" id="GO:0043565">
    <property type="term" value="F:sequence-specific DNA binding"/>
    <property type="evidence" value="ECO:0007669"/>
    <property type="project" value="InterPro"/>
</dbReference>
<evidence type="ECO:0008006" key="8">
    <source>
        <dbReference type="Google" id="ProtNLM"/>
    </source>
</evidence>
<keyword evidence="1" id="KW-0479">Metal-binding</keyword>
<feature type="compositionally biased region" description="Polar residues" evidence="2">
    <location>
        <begin position="1592"/>
        <end position="1601"/>
    </location>
</feature>
<dbReference type="SMART" id="SM00401">
    <property type="entry name" value="ZnF_GATA"/>
    <property type="match status" value="1"/>
</dbReference>
<feature type="transmembrane region" description="Helical" evidence="3">
    <location>
        <begin position="1292"/>
        <end position="1313"/>
    </location>
</feature>
<feature type="domain" description="DAD" evidence="5">
    <location>
        <begin position="372"/>
        <end position="402"/>
    </location>
</feature>
<feature type="region of interest" description="Disordered" evidence="2">
    <location>
        <begin position="1"/>
        <end position="21"/>
    </location>
</feature>
<feature type="compositionally biased region" description="Polar residues" evidence="2">
    <location>
        <begin position="465"/>
        <end position="478"/>
    </location>
</feature>
<feature type="region of interest" description="Disordered" evidence="2">
    <location>
        <begin position="714"/>
        <end position="744"/>
    </location>
</feature>
<evidence type="ECO:0000256" key="1">
    <source>
        <dbReference type="PROSITE-ProRule" id="PRU00094"/>
    </source>
</evidence>
<feature type="compositionally biased region" description="Basic and acidic residues" evidence="2">
    <location>
        <begin position="335"/>
        <end position="352"/>
    </location>
</feature>
<evidence type="ECO:0000313" key="7">
    <source>
        <dbReference type="Proteomes" id="UP000541558"/>
    </source>
</evidence>
<keyword evidence="1" id="KW-0863">Zinc-finger</keyword>
<dbReference type="GO" id="GO:0008270">
    <property type="term" value="F:zinc ion binding"/>
    <property type="evidence" value="ECO:0007669"/>
    <property type="project" value="UniProtKB-KW"/>
</dbReference>
<feature type="transmembrane region" description="Helical" evidence="3">
    <location>
        <begin position="1378"/>
        <end position="1398"/>
    </location>
</feature>
<feature type="region of interest" description="Disordered" evidence="2">
    <location>
        <begin position="516"/>
        <end position="560"/>
    </location>
</feature>